<dbReference type="PRINTS" id="PR00364">
    <property type="entry name" value="DISEASERSIST"/>
</dbReference>
<dbReference type="Proteomes" id="UP001153076">
    <property type="component" value="Unassembled WGS sequence"/>
</dbReference>
<dbReference type="Pfam" id="PF23598">
    <property type="entry name" value="LRR_14"/>
    <property type="match status" value="1"/>
</dbReference>
<evidence type="ECO:0000259" key="6">
    <source>
        <dbReference type="Pfam" id="PF00931"/>
    </source>
</evidence>
<feature type="domain" description="Disease resistance R13L4/SHOC-2-like LRR" evidence="8">
    <location>
        <begin position="503"/>
        <end position="702"/>
    </location>
</feature>
<dbReference type="PANTHER" id="PTHR36766">
    <property type="entry name" value="PLANT BROAD-SPECTRUM MILDEW RESISTANCE PROTEIN RPW8"/>
    <property type="match status" value="1"/>
</dbReference>
<dbReference type="SUPFAM" id="SSF52540">
    <property type="entry name" value="P-loop containing nucleoside triphosphate hydrolases"/>
    <property type="match status" value="1"/>
</dbReference>
<gene>
    <name evidence="9" type="ORF">Cgig2_002849</name>
</gene>
<dbReference type="GO" id="GO:0006952">
    <property type="term" value="P:defense response"/>
    <property type="evidence" value="ECO:0007669"/>
    <property type="project" value="UniProtKB-KW"/>
</dbReference>
<evidence type="ECO:0000313" key="10">
    <source>
        <dbReference type="Proteomes" id="UP001153076"/>
    </source>
</evidence>
<feature type="transmembrane region" description="Helical" evidence="5">
    <location>
        <begin position="6"/>
        <end position="25"/>
    </location>
</feature>
<evidence type="ECO:0000256" key="2">
    <source>
        <dbReference type="ARBA" id="ARBA00022741"/>
    </source>
</evidence>
<dbReference type="GO" id="GO:0005524">
    <property type="term" value="F:ATP binding"/>
    <property type="evidence" value="ECO:0007669"/>
    <property type="project" value="UniProtKB-KW"/>
</dbReference>
<sequence>MDALSTYVVVPFISGLFNVLLDRLATEKMRKLLMGRDSTIRLLLKLKRSMKVVGRVVNDAENKQDADPDVKDWLDSVKHAVYDAEDLIDEIYMEALRQRTESETQSGYGVAQVFGRITANLGSTAHSLDLFYEGIESRIDDMNKVFEGFIELIDVLGLKACPETSQHLLPGRSQTTPSVDESTIYGRDLEREQIMNILQDNVPKAYPQDVGTSRKTFISYTAPIPKTIQVIAIVGMPGIGKTTLAQLIFNDPRVGQIFNLKAWICVPKGFDILEITKSILKSLLFLLPHVGEADNDRELLQRILYVYNGESAKDLEICQEILRKRMAGRKFLIVLDDVWDEDFDDSWEALCLSLQSAAAGSTMMVTTRNKDIARKFHPIFTLELQELSAYDCWSLIKSRALVGPHAGLGGSLDEIGRRIAAKCQGLPLAAKALGGLLAEANNSSVVFGRPRHFTYKQCQYETIDRFYPVSDPDISQTLRTFLPVRMSPKEPLYLSGKMLLSLMLPFGCLRVLSLHGYNITGIPSSISSLKHLRYLDLSSTLIEGLPETLCSLYNLQTLLLSNCSKLKSLPRNIGNLNQMHHLDIRDTNKLQEMPEGIGKLSSLQMLTDFVVGRNQGARIGELGGLKDLRGHLRISGLENVVAEADAKAAKLIEKTHLDELILEQGQGSSVANGQNERLLQELKPHKNLTRLSICQHCIELPMLGQLPKLKHVIVEGFDQLQIVGSNFYGKLHSSSIGCFKSLVSLKFLRLPHWKEWSTIEAEVSYFPSLQELYIWDCPELSRGFPLQLPALKILNIRNCPEFSGSLPQSPLLRELSLTDCGGADLRSLAELTCLTSLSLQWSRARDDHIAVVKVAVPHLTSLNSLTLNWSDLAALSDKLTGNFSIPSSVRSLDITGIHETGLQLKNDCTLQYLHISNSGSHNLQFQLDNSQMLNYLSIFGFYSLENIQIIPGGDRLVLKSLYDLSIERCPRLSIFPAEGFLADNLTTLSIHDCSALGLLGDKLQHCFPSLRFLSVEDCPRLESFRSLPLGLQTLRLWRCENLRNLPLMSRCTSLELLDIAKCPKLVSVGATDLPDNLHKLKISECETLKSLPDDMCSNLVCLDLLHVSDCPELESFPPGGLPPNLEVLHVRNCKKLIPNNVGWQLHRLIYLRELVIEGYEGEDPFPANGSLPSELTILSMVAFPNLRSINCTELKRLSRIRELEIRRCQSLRKFSQELPQSLCRLAILECPLLVAKLQGTDLLDFGNISQVPCLVFDQFS</sequence>
<evidence type="ECO:0000256" key="3">
    <source>
        <dbReference type="ARBA" id="ARBA00022821"/>
    </source>
</evidence>
<dbReference type="InterPro" id="IPR042197">
    <property type="entry name" value="Apaf_helical"/>
</dbReference>
<accession>A0A9Q1KQ77</accession>
<dbReference type="EMBL" id="JAKOGI010000051">
    <property type="protein sequence ID" value="KAJ8446687.1"/>
    <property type="molecule type" value="Genomic_DNA"/>
</dbReference>
<keyword evidence="10" id="KW-1185">Reference proteome</keyword>
<dbReference type="GO" id="GO:0043531">
    <property type="term" value="F:ADP binding"/>
    <property type="evidence" value="ECO:0007669"/>
    <property type="project" value="InterPro"/>
</dbReference>
<dbReference type="InterPro" id="IPR041118">
    <property type="entry name" value="Rx_N"/>
</dbReference>
<evidence type="ECO:0000313" key="9">
    <source>
        <dbReference type="EMBL" id="KAJ8446687.1"/>
    </source>
</evidence>
<dbReference type="PANTHER" id="PTHR36766:SF40">
    <property type="entry name" value="DISEASE RESISTANCE PROTEIN RGA3"/>
    <property type="match status" value="1"/>
</dbReference>
<dbReference type="InterPro" id="IPR027417">
    <property type="entry name" value="P-loop_NTPase"/>
</dbReference>
<dbReference type="Pfam" id="PF18052">
    <property type="entry name" value="Rx_N"/>
    <property type="match status" value="1"/>
</dbReference>
<reference evidence="9" key="1">
    <citation type="submission" date="2022-04" db="EMBL/GenBank/DDBJ databases">
        <title>Carnegiea gigantea Genome sequencing and assembly v2.</title>
        <authorList>
            <person name="Copetti D."/>
            <person name="Sanderson M.J."/>
            <person name="Burquez A."/>
            <person name="Wojciechowski M.F."/>
        </authorList>
    </citation>
    <scope>NUCLEOTIDE SEQUENCE</scope>
    <source>
        <strain evidence="9">SGP5-SGP5p</strain>
        <tissue evidence="9">Aerial part</tissue>
    </source>
</reference>
<proteinExistence type="predicted"/>
<feature type="domain" description="Disease resistance N-terminal" evidence="7">
    <location>
        <begin position="13"/>
        <end position="103"/>
    </location>
</feature>
<evidence type="ECO:0000259" key="8">
    <source>
        <dbReference type="Pfam" id="PF23598"/>
    </source>
</evidence>
<feature type="domain" description="NB-ARC" evidence="6">
    <location>
        <begin position="227"/>
        <end position="400"/>
    </location>
</feature>
<dbReference type="GO" id="GO:0051707">
    <property type="term" value="P:response to other organism"/>
    <property type="evidence" value="ECO:0007669"/>
    <property type="project" value="UniProtKB-ARBA"/>
</dbReference>
<dbReference type="InterPro" id="IPR032675">
    <property type="entry name" value="LRR_dom_sf"/>
</dbReference>
<organism evidence="9 10">
    <name type="scientific">Carnegiea gigantea</name>
    <dbReference type="NCBI Taxonomy" id="171969"/>
    <lineage>
        <taxon>Eukaryota</taxon>
        <taxon>Viridiplantae</taxon>
        <taxon>Streptophyta</taxon>
        <taxon>Embryophyta</taxon>
        <taxon>Tracheophyta</taxon>
        <taxon>Spermatophyta</taxon>
        <taxon>Magnoliopsida</taxon>
        <taxon>eudicotyledons</taxon>
        <taxon>Gunneridae</taxon>
        <taxon>Pentapetalae</taxon>
        <taxon>Caryophyllales</taxon>
        <taxon>Cactineae</taxon>
        <taxon>Cactaceae</taxon>
        <taxon>Cactoideae</taxon>
        <taxon>Echinocereeae</taxon>
        <taxon>Carnegiea</taxon>
    </lineage>
</organism>
<evidence type="ECO:0000256" key="1">
    <source>
        <dbReference type="ARBA" id="ARBA00022737"/>
    </source>
</evidence>
<dbReference type="InterPro" id="IPR055414">
    <property type="entry name" value="LRR_R13L4/SHOC2-like"/>
</dbReference>
<dbReference type="Pfam" id="PF00931">
    <property type="entry name" value="NB-ARC"/>
    <property type="match status" value="1"/>
</dbReference>
<dbReference type="OrthoDB" id="1896560at2759"/>
<keyword evidence="5" id="KW-0812">Transmembrane</keyword>
<name>A0A9Q1KQ77_9CARY</name>
<comment type="caution">
    <text evidence="9">The sequence shown here is derived from an EMBL/GenBank/DDBJ whole genome shotgun (WGS) entry which is preliminary data.</text>
</comment>
<keyword evidence="5" id="KW-0472">Membrane</keyword>
<evidence type="ECO:0000259" key="7">
    <source>
        <dbReference type="Pfam" id="PF18052"/>
    </source>
</evidence>
<keyword evidence="4" id="KW-0067">ATP-binding</keyword>
<dbReference type="Gene3D" id="1.10.8.430">
    <property type="entry name" value="Helical domain of apoptotic protease-activating factors"/>
    <property type="match status" value="1"/>
</dbReference>
<evidence type="ECO:0000256" key="5">
    <source>
        <dbReference type="SAM" id="Phobius"/>
    </source>
</evidence>
<dbReference type="AlphaFoldDB" id="A0A9Q1KQ77"/>
<dbReference type="Gene3D" id="3.80.10.10">
    <property type="entry name" value="Ribonuclease Inhibitor"/>
    <property type="match status" value="5"/>
</dbReference>
<evidence type="ECO:0000256" key="4">
    <source>
        <dbReference type="ARBA" id="ARBA00022840"/>
    </source>
</evidence>
<dbReference type="InterPro" id="IPR002182">
    <property type="entry name" value="NB-ARC"/>
</dbReference>
<keyword evidence="3" id="KW-0611">Plant defense</keyword>
<dbReference type="SUPFAM" id="SSF52058">
    <property type="entry name" value="L domain-like"/>
    <property type="match status" value="2"/>
</dbReference>
<dbReference type="Gene3D" id="3.40.50.300">
    <property type="entry name" value="P-loop containing nucleotide triphosphate hydrolases"/>
    <property type="match status" value="1"/>
</dbReference>
<keyword evidence="5" id="KW-1133">Transmembrane helix</keyword>
<dbReference type="Gene3D" id="1.20.5.4130">
    <property type="match status" value="1"/>
</dbReference>
<keyword evidence="2" id="KW-0547">Nucleotide-binding</keyword>
<keyword evidence="1" id="KW-0677">Repeat</keyword>
<protein>
    <submittedName>
        <fullName evidence="9">Uncharacterized protein</fullName>
    </submittedName>
</protein>